<dbReference type="AlphaFoldDB" id="A0A1I2DMY5"/>
<dbReference type="STRING" id="285351.SAMN04488035_0625"/>
<gene>
    <name evidence="2" type="ORF">SAMN04488035_0625</name>
</gene>
<keyword evidence="1" id="KW-1133">Transmembrane helix</keyword>
<protein>
    <recommendedName>
        <fullName evidence="4">PH domain-containing protein</fullName>
    </recommendedName>
</protein>
<keyword evidence="3" id="KW-1185">Reference proteome</keyword>
<feature type="transmembrane region" description="Helical" evidence="1">
    <location>
        <begin position="12"/>
        <end position="33"/>
    </location>
</feature>
<reference evidence="3" key="1">
    <citation type="submission" date="2016-10" db="EMBL/GenBank/DDBJ databases">
        <authorList>
            <person name="Varghese N."/>
            <person name="Submissions S."/>
        </authorList>
    </citation>
    <scope>NUCLEOTIDE SEQUENCE [LARGE SCALE GENOMIC DNA]</scope>
    <source>
        <strain evidence="3">DSM 19083</strain>
    </source>
</reference>
<proteinExistence type="predicted"/>
<dbReference type="Proteomes" id="UP000198520">
    <property type="component" value="Unassembled WGS sequence"/>
</dbReference>
<name>A0A1I2DMY5_9MICO</name>
<sequence length="199" mass="21282">MGPVVVFRPTSSQASAVFAWVVALVLLVGTVLADDVSSVLALVAFPLVIAAFAWAVLWRPFVRIEADHVVVANVLRTITVPYPLIESMETRWGLRLLTADGAVDAWGAPARSAFARRRARRHSDGLPPTIPEALTSTRATGPVRHRSDAGLVADVVDLRRRALPATPLGQAARVTRSTNVREVALLVGSLTLLVVALTT</sequence>
<evidence type="ECO:0000256" key="1">
    <source>
        <dbReference type="SAM" id="Phobius"/>
    </source>
</evidence>
<evidence type="ECO:0000313" key="2">
    <source>
        <dbReference type="EMBL" id="SFE81643.1"/>
    </source>
</evidence>
<keyword evidence="1" id="KW-0472">Membrane</keyword>
<dbReference type="OrthoDB" id="5148800at2"/>
<keyword evidence="1" id="KW-0812">Transmembrane</keyword>
<dbReference type="RefSeq" id="WP_093374938.1">
    <property type="nucleotide sequence ID" value="NZ_BNAN01000001.1"/>
</dbReference>
<evidence type="ECO:0008006" key="4">
    <source>
        <dbReference type="Google" id="ProtNLM"/>
    </source>
</evidence>
<accession>A0A1I2DMY5</accession>
<feature type="transmembrane region" description="Helical" evidence="1">
    <location>
        <begin position="39"/>
        <end position="58"/>
    </location>
</feature>
<dbReference type="EMBL" id="FONZ01000001">
    <property type="protein sequence ID" value="SFE81643.1"/>
    <property type="molecule type" value="Genomic_DNA"/>
</dbReference>
<organism evidence="2 3">
    <name type="scientific">Flavimobilis marinus</name>
    <dbReference type="NCBI Taxonomy" id="285351"/>
    <lineage>
        <taxon>Bacteria</taxon>
        <taxon>Bacillati</taxon>
        <taxon>Actinomycetota</taxon>
        <taxon>Actinomycetes</taxon>
        <taxon>Micrococcales</taxon>
        <taxon>Jonesiaceae</taxon>
        <taxon>Flavimobilis</taxon>
    </lineage>
</organism>
<evidence type="ECO:0000313" key="3">
    <source>
        <dbReference type="Proteomes" id="UP000198520"/>
    </source>
</evidence>